<comment type="caution">
    <text evidence="1">The sequence shown here is derived from an EMBL/GenBank/DDBJ whole genome shotgun (WGS) entry which is preliminary data.</text>
</comment>
<evidence type="ECO:0000313" key="1">
    <source>
        <dbReference type="EMBL" id="KKN05668.1"/>
    </source>
</evidence>
<dbReference type="EMBL" id="LAZR01004776">
    <property type="protein sequence ID" value="KKN05668.1"/>
    <property type="molecule type" value="Genomic_DNA"/>
</dbReference>
<protein>
    <submittedName>
        <fullName evidence="1">Uncharacterized protein</fullName>
    </submittedName>
</protein>
<accession>A0A0F9QK08</accession>
<reference evidence="1" key="1">
    <citation type="journal article" date="2015" name="Nature">
        <title>Complex archaea that bridge the gap between prokaryotes and eukaryotes.</title>
        <authorList>
            <person name="Spang A."/>
            <person name="Saw J.H."/>
            <person name="Jorgensen S.L."/>
            <person name="Zaremba-Niedzwiedzka K."/>
            <person name="Martijn J."/>
            <person name="Lind A.E."/>
            <person name="van Eijk R."/>
            <person name="Schleper C."/>
            <person name="Guy L."/>
            <person name="Ettema T.J."/>
        </authorList>
    </citation>
    <scope>NUCLEOTIDE SEQUENCE</scope>
</reference>
<proteinExistence type="predicted"/>
<dbReference type="AlphaFoldDB" id="A0A0F9QK08"/>
<organism evidence="1">
    <name type="scientific">marine sediment metagenome</name>
    <dbReference type="NCBI Taxonomy" id="412755"/>
    <lineage>
        <taxon>unclassified sequences</taxon>
        <taxon>metagenomes</taxon>
        <taxon>ecological metagenomes</taxon>
    </lineage>
</organism>
<gene>
    <name evidence="1" type="ORF">LCGC14_1085010</name>
</gene>
<sequence>MTTDTIKDIIYRKRSFPDRCLKCNKVLKKGDPVVRIIRVKKTYYPKRGMIGKRIQQFICLKCKGTVEF</sequence>
<name>A0A0F9QK08_9ZZZZ</name>